<dbReference type="HOGENOM" id="CLU_047676_0_0_0"/>
<feature type="transmembrane region" description="Helical" evidence="1">
    <location>
        <begin position="284"/>
        <end position="303"/>
    </location>
</feature>
<feature type="transmembrane region" description="Helical" evidence="1">
    <location>
        <begin position="252"/>
        <end position="272"/>
    </location>
</feature>
<evidence type="ECO:0008006" key="4">
    <source>
        <dbReference type="Google" id="ProtNLM"/>
    </source>
</evidence>
<protein>
    <recommendedName>
        <fullName evidence="4">O-antigen polysaccharide polymerase Wzy</fullName>
    </recommendedName>
</protein>
<reference evidence="2 3" key="1">
    <citation type="submission" date="2013-06" db="EMBL/GenBank/DDBJ databases">
        <authorList>
            <person name="Weinstock G."/>
            <person name="Sodergren E."/>
            <person name="Lobos E.A."/>
            <person name="Fulton L."/>
            <person name="Fulton R."/>
            <person name="Courtney L."/>
            <person name="Fronick C."/>
            <person name="O'Laughlin M."/>
            <person name="Godfrey J."/>
            <person name="Wilson R.M."/>
            <person name="Miner T."/>
            <person name="Farmer C."/>
            <person name="Delehaunty K."/>
            <person name="Cordes M."/>
            <person name="Minx P."/>
            <person name="Tomlinson C."/>
            <person name="Chen J."/>
            <person name="Wollam A."/>
            <person name="Pepin K.H."/>
            <person name="Bhonagiri V."/>
            <person name="Zhang X."/>
            <person name="Warren W."/>
            <person name="Mitreva M."/>
            <person name="Mardis E.R."/>
            <person name="Wilson R.K."/>
        </authorList>
    </citation>
    <scope>NUCLEOTIDE SEQUENCE [LARGE SCALE GENOMIC DNA]</scope>
    <source>
        <strain evidence="2 3">F0279</strain>
    </source>
</reference>
<sequence length="483" mass="56286">MSIKEKNENRGKLMKRNNFIKEDKIGFLIFHIFVIAFVLFLKSIISFPNDALEMKFLECLLMGVYIYTFFTAKIYLEWLNSYMIFLYTLFLFNFTRIFLDIVNYKEFGWATKFANFYFYYDVRNEIITVFLLVLLFTHLGFFIGISNEKISEIRSSITLESRRMFTDIGMALFIISLPALAYKMFIQLRVILHAGYEAYYTGILKGVDYPAFTKGSGTVMTIGFLIFLISIPSKRKFLTISSLYLMVKLLDSFKGARAIFLTQLLFIMWYYAKVYGIRIKAKTMLKLVGFTVIFSQILVSVRSKKIFSLDLVNTIFNFLFSQGVSYLVLGYTINFKHSIVGNGSYPYILQGIFGFKPQSLETLATTNSIADKLTYYLNSGAYLKGEGIGSNYIAEMYDLGYFWLIVISILLGIFIIKYEKYVVKNRFLLLTSYYFIPNLFYIPRGSFFGEGLIKNMAMLIAVYVIIFSFDYMYRKIEEKKELI</sequence>
<feature type="transmembrane region" description="Helical" evidence="1">
    <location>
        <begin position="82"/>
        <end position="99"/>
    </location>
</feature>
<feature type="transmembrane region" description="Helical" evidence="1">
    <location>
        <begin position="211"/>
        <end position="231"/>
    </location>
</feature>
<keyword evidence="1" id="KW-0812">Transmembrane</keyword>
<feature type="transmembrane region" description="Helical" evidence="1">
    <location>
        <begin position="25"/>
        <end position="45"/>
    </location>
</feature>
<feature type="transmembrane region" description="Helical" evidence="1">
    <location>
        <begin position="168"/>
        <end position="191"/>
    </location>
</feature>
<dbReference type="PATRIC" id="fig|888055.3.peg.798"/>
<dbReference type="InterPro" id="IPR029468">
    <property type="entry name" value="O-ag_pol_Wzy"/>
</dbReference>
<keyword evidence="1" id="KW-0472">Membrane</keyword>
<dbReference type="EMBL" id="AWVM01000044">
    <property type="protein sequence ID" value="ERK52327.1"/>
    <property type="molecule type" value="Genomic_DNA"/>
</dbReference>
<proteinExistence type="predicted"/>
<evidence type="ECO:0000313" key="2">
    <source>
        <dbReference type="EMBL" id="ERK52327.1"/>
    </source>
</evidence>
<evidence type="ECO:0000256" key="1">
    <source>
        <dbReference type="SAM" id="Phobius"/>
    </source>
</evidence>
<dbReference type="eggNOG" id="ENOG5030SVN">
    <property type="taxonomic scope" value="Bacteria"/>
</dbReference>
<accession>U2RNN0</accession>
<feature type="transmembrane region" description="Helical" evidence="1">
    <location>
        <begin position="51"/>
        <end position="70"/>
    </location>
</feature>
<evidence type="ECO:0000313" key="3">
    <source>
        <dbReference type="Proteomes" id="UP000016626"/>
    </source>
</evidence>
<dbReference type="Pfam" id="PF14296">
    <property type="entry name" value="O-ag_pol_Wzy"/>
    <property type="match status" value="1"/>
</dbReference>
<comment type="caution">
    <text evidence="2">The sequence shown here is derived from an EMBL/GenBank/DDBJ whole genome shotgun (WGS) entry which is preliminary data.</text>
</comment>
<dbReference type="Proteomes" id="UP000016626">
    <property type="component" value="Unassembled WGS sequence"/>
</dbReference>
<dbReference type="AlphaFoldDB" id="U2RNN0"/>
<feature type="transmembrane region" description="Helical" evidence="1">
    <location>
        <begin position="126"/>
        <end position="147"/>
    </location>
</feature>
<feature type="transmembrane region" description="Helical" evidence="1">
    <location>
        <begin position="456"/>
        <end position="473"/>
    </location>
</feature>
<keyword evidence="1" id="KW-1133">Transmembrane helix</keyword>
<gene>
    <name evidence="2" type="ORF">HMPREF9015_00834</name>
</gene>
<feature type="transmembrane region" description="Helical" evidence="1">
    <location>
        <begin position="427"/>
        <end position="444"/>
    </location>
</feature>
<feature type="transmembrane region" description="Helical" evidence="1">
    <location>
        <begin position="315"/>
        <end position="333"/>
    </location>
</feature>
<organism evidence="2 3">
    <name type="scientific">Leptotrichia wadei (strain F0279)</name>
    <dbReference type="NCBI Taxonomy" id="888055"/>
    <lineage>
        <taxon>Bacteria</taxon>
        <taxon>Fusobacteriati</taxon>
        <taxon>Fusobacteriota</taxon>
        <taxon>Fusobacteriia</taxon>
        <taxon>Fusobacteriales</taxon>
        <taxon>Leptotrichiaceae</taxon>
        <taxon>Leptotrichia</taxon>
    </lineage>
</organism>
<name>U2RNN0_LEPWF</name>
<feature type="transmembrane region" description="Helical" evidence="1">
    <location>
        <begin position="400"/>
        <end position="418"/>
    </location>
</feature>